<feature type="signal peptide" evidence="2">
    <location>
        <begin position="1"/>
        <end position="25"/>
    </location>
</feature>
<dbReference type="EMBL" id="FWZT01000021">
    <property type="protein sequence ID" value="SMF62290.1"/>
    <property type="molecule type" value="Genomic_DNA"/>
</dbReference>
<protein>
    <submittedName>
        <fullName evidence="3">Tetratricopeptide repeat-containing protein</fullName>
    </submittedName>
</protein>
<name>A0A1Y6CL44_9BACT</name>
<dbReference type="InterPro" id="IPR019734">
    <property type="entry name" value="TPR_rpt"/>
</dbReference>
<sequence length="1032" mass="118617">MSMKILRLWLALIVLPMVYSPAAYTQEQKRAVLDVKERKRVKRDRQKVQGPRLSRSAMFSVRVERKLIKGIDKTVRYLQKTAKSLPKKSPQKLQIQERILNLYMEQATYVRSEEERRYDQQWKRWEARGRKGPEPQMTGKQSLRYWKLVVKQSSDILKEFPKARTADTITYNKAAALQYLGKEKDAARIFNQLIRNYPNSEVTGDAYASLGDYFFERNDYRNAQKNFKKALKYKRSKRYLWSVFKLGWCSFNLSNYRRALGYWKKLVRDAGRTNQKGASQLKEEALRDMVYAFAELKQIEQAISYYRANGGKNYIGPFLTLLAQILADQGEYKKAIKVLKRFQTTVPYDPTAPEAQKEIVSLNAALGNYNETWKELGRFPALYGPRSGWARRNEKNLVAETQSSIKDQMIYYASLTHQKAIKDNNRALNQEAKKGYLLFLKNYPTAPEVPGIKYYLGDIEYYLKNYQEAGKYYAEIASLGKQKAVRFNPKTKKNTNIHKEVSIYMVNSFVKDFEPEFKVLKKRKPDFSKPRPISSRAQNYIKACNKYVAWYPRDKKRVKSCDTGIANIYYHSGHKKDAIGYLKKLALQYPKDKEGPNAIELLIPMMANDRKELLQLSYRFLKVPAYRKGKMGAKLRGLQRGAEKEAIGQEKDLMKRAQRYEAQARKYPKDPDVDKLWYNAAVDYIKAGAIPNAITAYLVIVKRFPRKPQAQESLLQVAQIYERVLDFDKASSYFLQYHRKYPKTKEAAGALARACELQLALNTSKALQVCNGFANRYPDGAMPYVERLILGAFRAKRSSQMVQIINNIYLPKFKLTANQKIIAYYRIYSAYGGQGSQAGRAVSNMRAEFSRNPNRVNGEALRYIGELAFKQADPILAQYLKVRLVGGTVEKLLASIQNKAAMLQKLEQTYAQVVNTKDSYWGTAALHQIGVANEQFANLLANPPGIQGAKKEDVIKQLGPQIQQIRAAAANWYKTAQQTVTQYKVYNNYSVRVINAIARINGSKFQFDDYVVTPDFMGSELPASIVNAVQGD</sequence>
<dbReference type="Pfam" id="PF13181">
    <property type="entry name" value="TPR_8"/>
    <property type="match status" value="1"/>
</dbReference>
<proteinExistence type="predicted"/>
<gene>
    <name evidence="3" type="ORF">SAMN06296036_12155</name>
</gene>
<dbReference type="OrthoDB" id="5287059at2"/>
<keyword evidence="2" id="KW-0732">Signal</keyword>
<organism evidence="3 4">
    <name type="scientific">Pseudobacteriovorax antillogorgiicola</name>
    <dbReference type="NCBI Taxonomy" id="1513793"/>
    <lineage>
        <taxon>Bacteria</taxon>
        <taxon>Pseudomonadati</taxon>
        <taxon>Bdellovibrionota</taxon>
        <taxon>Oligoflexia</taxon>
        <taxon>Oligoflexales</taxon>
        <taxon>Pseudobacteriovoracaceae</taxon>
        <taxon>Pseudobacteriovorax</taxon>
    </lineage>
</organism>
<dbReference type="InterPro" id="IPR011990">
    <property type="entry name" value="TPR-like_helical_dom_sf"/>
</dbReference>
<reference evidence="4" key="1">
    <citation type="submission" date="2017-04" db="EMBL/GenBank/DDBJ databases">
        <authorList>
            <person name="Varghese N."/>
            <person name="Submissions S."/>
        </authorList>
    </citation>
    <scope>NUCLEOTIDE SEQUENCE [LARGE SCALE GENOMIC DNA]</scope>
    <source>
        <strain evidence="4">RKEM611</strain>
    </source>
</reference>
<keyword evidence="4" id="KW-1185">Reference proteome</keyword>
<evidence type="ECO:0000256" key="1">
    <source>
        <dbReference type="PROSITE-ProRule" id="PRU00339"/>
    </source>
</evidence>
<feature type="chain" id="PRO_5012373538" evidence="2">
    <location>
        <begin position="26"/>
        <end position="1032"/>
    </location>
</feature>
<accession>A0A1Y6CL44</accession>
<dbReference type="Pfam" id="PF13174">
    <property type="entry name" value="TPR_6"/>
    <property type="match status" value="2"/>
</dbReference>
<evidence type="ECO:0000256" key="2">
    <source>
        <dbReference type="SAM" id="SignalP"/>
    </source>
</evidence>
<dbReference type="PROSITE" id="PS50005">
    <property type="entry name" value="TPR"/>
    <property type="match status" value="1"/>
</dbReference>
<dbReference type="AlphaFoldDB" id="A0A1Y6CL44"/>
<evidence type="ECO:0000313" key="3">
    <source>
        <dbReference type="EMBL" id="SMF62290.1"/>
    </source>
</evidence>
<keyword evidence="1" id="KW-0802">TPR repeat</keyword>
<dbReference type="STRING" id="1513793.SAMN06296036_12155"/>
<evidence type="ECO:0000313" key="4">
    <source>
        <dbReference type="Proteomes" id="UP000192907"/>
    </source>
</evidence>
<dbReference type="Gene3D" id="1.25.40.10">
    <property type="entry name" value="Tetratricopeptide repeat domain"/>
    <property type="match status" value="4"/>
</dbReference>
<feature type="repeat" description="TPR" evidence="1">
    <location>
        <begin position="204"/>
        <end position="237"/>
    </location>
</feature>
<dbReference type="SUPFAM" id="SSF48452">
    <property type="entry name" value="TPR-like"/>
    <property type="match status" value="2"/>
</dbReference>
<dbReference type="SMART" id="SM00028">
    <property type="entry name" value="TPR"/>
    <property type="match status" value="4"/>
</dbReference>
<dbReference type="Proteomes" id="UP000192907">
    <property type="component" value="Unassembled WGS sequence"/>
</dbReference>
<dbReference type="RefSeq" id="WP_132323116.1">
    <property type="nucleotide sequence ID" value="NZ_FWZT01000021.1"/>
</dbReference>